<organism evidence="3">
    <name type="scientific">Ochrobactrum sp. LM19</name>
    <dbReference type="NCBI Taxonomy" id="1449781"/>
    <lineage>
        <taxon>Bacteria</taxon>
        <taxon>Pseudomonadati</taxon>
        <taxon>Pseudomonadota</taxon>
        <taxon>Alphaproteobacteria</taxon>
        <taxon>Hyphomicrobiales</taxon>
        <taxon>Brucellaceae</taxon>
        <taxon>Brucella/Ochrobactrum group</taxon>
        <taxon>Ochrobactrum</taxon>
    </lineage>
</organism>
<dbReference type="InterPro" id="IPR018247">
    <property type="entry name" value="EF_Hand_1_Ca_BS"/>
</dbReference>
<dbReference type="SUPFAM" id="SSF69318">
    <property type="entry name" value="Integrin alpha N-terminal domain"/>
    <property type="match status" value="3"/>
</dbReference>
<sequence>MAERNSGAKRSGFEAGSETTRALDGTVGSRQSYGIRSGNITAGIGVSKDSNDQVTKGDLFLGFDRGIVKGQMSLSTGLETSVSVGIPGVDVELSINPKAPPSQRADPRSTPTMGRNALGVTPNISAGTFMTPGETIKFGIKSILGSQTFSSGTPPQANPISYTGLAPSMGASADAIGNSSSPEPSTPFAPPSVAPISPVAPPNFEFVPMAPVEAPSFTNNQTSPSSNSGGKGNGSGNRFIGSLDPNLGIGNGNNGGRGTGLSGGLRGGDGDSSGRGGGNDSAGRTDGGPRGGNTGGPSGGPGSGKSDAGRGKSDPGRGPGSGKSDPGRGKSDPGRGPSGPSGNPGSGKGDPGRGPSGPSGPSGSGKTGPGDANSGSLCCPILLDLDGTGLSVSTIGESSQFNDITGSGFQHRMAWAGAGTGVLVFDADGDGKISQSKEFAFVEWAPTASSDFEALRQVFDTNGNGKLDAGDAGWASFRVAVGDQLLSLDALGITSIDLTPTGSGQTFADGSAITGTSTYTKSDGTTGTVGDAVLVVDANGYRIDENTVTLADGSSVRTIHGYHPSGQLAFVNEITTSADGLTRSTQFDDDGDGIYDRSQLIAQGSAPDGTWTKTVSDFSADGSLLARTVTITSGDGATITTTLDSDGDGIADQQQIYVRHADGSSTTTTEELSVSGNLLRKVEVTASADGLTKTTRLDANGTGTYHLVIEEQTVVNPDGSKTKTVSQYSADNTLISRTITAISADGRTHTVSYDRDGDGVVDGQEITSVVTDAAGNVTTEVTGLNGDGSQGSQANTKLSPDGQSRLTEVDLDGDGIADLVTTETTTTNGSIWTETIESKSADGTLLSQQHTVIDTATKSNVITADINGDGAVDVEETGTTLADGSTTTLTEIKNRDGSLKESSVLSVSADGLSRTLTSDLDGDGVNDLVETDVTIANPDGSRTRTLQDLSRNGSLIGQTVIETGSDGLTIITRDDVTGDGVAETITTDALVLNADGSRTRTVATTSADGTLLAKTVSTQGSDRKSSTVVVDDNGDGHTDLTVEEILNADGSSKAVETYTNADGSVWSKITNEVSADRLTSVTREDIDGDGVVDFTFIETTTLSSDGSRTTVESDYAGTTLVSQTTTQVSANGLVAETAVDGNGDGTVERYLNDTVTLNADGSTTRTEAVLAGSDHGLVSQVVTTTSSNGLQTTISVDRDGDGQADRVTQSVKTLNANGSVTETTAVTSENGSKLFQSQIDISADKNVVVVTTDIDGDGNADLARNTIVQANGSVSETTSTYDNSVSLNKLTSRSTKTVSENGFVTRIEHDIDGNGTLDYSDNNTVVINDNGSRTETVWRENGVGALTEKTIINTSANGLSQSIEWLGADGVSIGSVNKSTAINADGSTIATEQFNKADGTIDSRTELSVSADKMTTVMTSDVDGDGLVDQRVDIQRQADGQLVSVYTDYAVDGVTVADRKTITETADGNFTRVDYDSDGDGLFDKRVEKQVTSSLNGDVMTTISTIDGALTLMDRTIIAQSADGLTVDSRWDFDGDNQYDRRQIEATILSGNGSTTRSVSNFDANNVLTRKMESTTSANGLASTVGWDLDGSGAFEQVSNDVSVINGDGTTTRTITNNKDGSLFSKSVSTTSADGNSQTVVEEFDGLGLDSRVTNTKRRVRADGAAVETRSVTAANGVLLEKQTSTTSVDGRSQEIDIDVNGDGTSDQKKSYVQYNDGSRKTVTTGYRSIFKTYQTSTTVSADGLRIDTEWDEDGNGTIDRRREVINQFNIDGSRKSTSTDRSSTGAVLSTAVETVSADGLNRDVARDVNGDGITDVTETQRMRVDGQVVTTTLNNAEAQQAKYLQPGAVYWQASVAARIERTVSSDGLTWTERSDFDGNGTYEHVVSSVRQIDGATVSTIIEYNADGSVKATGTLMESSDGRTRILSKDIDDDGVVDETQTSVTRLDGSSSWTMNEFSTNGTLVQTTTETHNAMGKLGYRLVQDGLGRKTGELVFDTFGRSVYSLYDGATGQLLSETKLDKEGVKTSATLFDPLNGESWTKIVQTYSFGKLSSQNKTNDDGTTEKITYSQELPWIVDLTDPLNAHSWSTIRQTYSGGKLWIQDRVNDNGTQETIRYNTGNGTLSSIDLTDPLNVESWSSVKQTFSNGVLSSYDRRWDDGTREVFTYDTATQKVTSQTYYYSNGKVRETNTFNGQTGGLLGQYRYETDGRIKDSTTIAANGTRKSIWYDTVSQQVWTSLEQNFNEYGQLTTQVAINDDTTRETWSYDPKNINNWSIVYEKKTTSGQLMYQQYNYDDGKKTVTQYDVSNTQSWKQLVQFINVSGLRQQNRYNDDGTTEYWWWDVDHEDEWRIEGVYEYRGWNHIYEKRNAAGQVIQKAVQWDDGGWTYPVTPVVLDLNGDGALDLNPLNTDDTSSGSATTFDWDGDGVADQTAWVGPNDGLLVIDLATDGTAGADSKIDQAREIAFSLWKTEDELQAELRAQGIDDAGRQVTDLEGLRFAFDSNGDNVLDSSDERWSEFRVWQDSNQNGIVDDGELKSLDEVGIKLINLLPSSDGSAAFADGSAITGTATAEKTDGSTMLVGDATFNHRPSLAA</sequence>
<evidence type="ECO:0000256" key="1">
    <source>
        <dbReference type="SAM" id="MobiDB-lite"/>
    </source>
</evidence>
<feature type="region of interest" description="Disordered" evidence="1">
    <location>
        <begin position="1"/>
        <end position="47"/>
    </location>
</feature>
<feature type="region of interest" description="Disordered" evidence="1">
    <location>
        <begin position="214"/>
        <end position="372"/>
    </location>
</feature>
<dbReference type="EMBL" id="KM659092">
    <property type="protein sequence ID" value="AJW30021.1"/>
    <property type="molecule type" value="Genomic_DNA"/>
</dbReference>
<keyword evidence="3" id="KW-0614">Plasmid</keyword>
<feature type="region of interest" description="Disordered" evidence="1">
    <location>
        <begin position="173"/>
        <end position="193"/>
    </location>
</feature>
<evidence type="ECO:0000313" key="3">
    <source>
        <dbReference type="EMBL" id="AJW30021.1"/>
    </source>
</evidence>
<accession>A0A0D5A1G5</accession>
<dbReference type="Gene3D" id="3.90.930.1">
    <property type="match status" value="2"/>
</dbReference>
<evidence type="ECO:0000259" key="2">
    <source>
        <dbReference type="PROSITE" id="PS50222"/>
    </source>
</evidence>
<feature type="compositionally biased region" description="Pro residues" evidence="1">
    <location>
        <begin position="184"/>
        <end position="193"/>
    </location>
</feature>
<dbReference type="PANTHER" id="PTHR39431">
    <property type="entry name" value="FRPA/C-RELATED PROTEIN"/>
    <property type="match status" value="1"/>
</dbReference>
<geneLocation type="plasmid" evidence="3">
    <name>pLM19O2</name>
</geneLocation>
<protein>
    <submittedName>
        <fullName evidence="3">Adhesin</fullName>
    </submittedName>
</protein>
<dbReference type="PROSITE" id="PS50222">
    <property type="entry name" value="EF_HAND_2"/>
    <property type="match status" value="1"/>
</dbReference>
<dbReference type="InterPro" id="IPR028994">
    <property type="entry name" value="Integrin_alpha_N"/>
</dbReference>
<reference evidence="3" key="1">
    <citation type="submission" date="2014-09" db="EMBL/GenBank/DDBJ databases">
        <title>The mobilome of the heavy metals and metalloids hypertolerant bacteria from the Lubin copper mine (Poland).</title>
        <authorList>
            <person name="Dziewit L."/>
            <person name="Bartosik D."/>
        </authorList>
    </citation>
    <scope>NUCLEOTIDE SEQUENCE</scope>
    <source>
        <plasmid evidence="3">pLM19O2</plasmid>
    </source>
</reference>
<dbReference type="InterPro" id="IPR002048">
    <property type="entry name" value="EF_hand_dom"/>
</dbReference>
<dbReference type="RefSeq" id="WP_181377350.1">
    <property type="nucleotide sequence ID" value="NZ_KM659092.1"/>
</dbReference>
<dbReference type="GO" id="GO:0005509">
    <property type="term" value="F:calcium ion binding"/>
    <property type="evidence" value="ECO:0007669"/>
    <property type="project" value="InterPro"/>
</dbReference>
<feature type="compositionally biased region" description="Gly residues" evidence="1">
    <location>
        <begin position="336"/>
        <end position="368"/>
    </location>
</feature>
<feature type="compositionally biased region" description="Polar residues" evidence="1">
    <location>
        <begin position="28"/>
        <end position="40"/>
    </location>
</feature>
<feature type="domain" description="EF-hand" evidence="2">
    <location>
        <begin position="753"/>
        <end position="776"/>
    </location>
</feature>
<feature type="region of interest" description="Disordered" evidence="1">
    <location>
        <begin position="94"/>
        <end position="117"/>
    </location>
</feature>
<dbReference type="InterPro" id="IPR011992">
    <property type="entry name" value="EF-hand-dom_pair"/>
</dbReference>
<dbReference type="PROSITE" id="PS00018">
    <property type="entry name" value="EF_HAND_1"/>
    <property type="match status" value="1"/>
</dbReference>
<name>A0A0D5A1G5_9HYPH</name>
<dbReference type="SUPFAM" id="SSF47473">
    <property type="entry name" value="EF-hand"/>
    <property type="match status" value="1"/>
</dbReference>
<feature type="compositionally biased region" description="Gly residues" evidence="1">
    <location>
        <begin position="249"/>
        <end position="303"/>
    </location>
</feature>
<proteinExistence type="predicted"/>
<gene>
    <name evidence="3" type="ORF">pLM19O2_p76</name>
</gene>
<dbReference type="PANTHER" id="PTHR39431:SF1">
    <property type="entry name" value="FRPA_C-RELATED PROTEIN"/>
    <property type="match status" value="1"/>
</dbReference>